<name>A0A198UT62_MORCA</name>
<dbReference type="AlphaFoldDB" id="A0A198UT62"/>
<evidence type="ECO:0000313" key="2">
    <source>
        <dbReference type="Proteomes" id="UP000078228"/>
    </source>
</evidence>
<comment type="caution">
    <text evidence="1">The sequence shown here is derived from an EMBL/GenBank/DDBJ whole genome shotgun (WGS) entry which is preliminary data.</text>
</comment>
<accession>A0A198UT62</accession>
<protein>
    <submittedName>
        <fullName evidence="1">Uncharacterized protein</fullName>
    </submittedName>
</protein>
<sequence length="54" mass="6350">MRLYHKITKAKHINQIHTPNLKNRHKNKILLILFGEDLLKIAHNLGNNISQNLQ</sequence>
<dbReference type="EMBL" id="LXHC01000001">
    <property type="protein sequence ID" value="OAU98482.1"/>
    <property type="molecule type" value="Genomic_DNA"/>
</dbReference>
<keyword evidence="2" id="KW-1185">Reference proteome</keyword>
<reference evidence="1 2" key="1">
    <citation type="journal article" date="2016" name="Genome Biol. Evol.">
        <title>Comparative Genomic Analyses of the Moraxella catarrhalis Serosensitive and Seroresistant Lineages Demonstrate Their Independent Evolution.</title>
        <authorList>
            <person name="Earl J.P."/>
            <person name="de Vries S.P."/>
            <person name="Ahmed A."/>
            <person name="Powell E."/>
            <person name="Schultz M.P."/>
            <person name="Hermans P.W."/>
            <person name="Hill D.J."/>
            <person name="Zhou Z."/>
            <person name="Constantinidou C.I."/>
            <person name="Hu F.Z."/>
            <person name="Bootsma H.J."/>
            <person name="Ehrlich G.D."/>
        </authorList>
    </citation>
    <scope>NUCLEOTIDE SEQUENCE [LARGE SCALE GENOMIC DNA]</scope>
    <source>
        <strain evidence="1 2">Z7542</strain>
    </source>
</reference>
<organism evidence="1 2">
    <name type="scientific">Moraxella catarrhalis</name>
    <name type="common">Branhamella catarrhalis</name>
    <dbReference type="NCBI Taxonomy" id="480"/>
    <lineage>
        <taxon>Bacteria</taxon>
        <taxon>Pseudomonadati</taxon>
        <taxon>Pseudomonadota</taxon>
        <taxon>Gammaproteobacteria</taxon>
        <taxon>Moraxellales</taxon>
        <taxon>Moraxellaceae</taxon>
        <taxon>Moraxella</taxon>
    </lineage>
</organism>
<evidence type="ECO:0000313" key="1">
    <source>
        <dbReference type="EMBL" id="OAU98482.1"/>
    </source>
</evidence>
<dbReference type="Proteomes" id="UP000078228">
    <property type="component" value="Unassembled WGS sequence"/>
</dbReference>
<dbReference type="PATRIC" id="fig|480.237.peg.1699"/>
<proteinExistence type="predicted"/>
<gene>
    <name evidence="1" type="ORF">AO384_0066</name>
</gene>